<evidence type="ECO:0000256" key="9">
    <source>
        <dbReference type="ARBA" id="ARBA00022989"/>
    </source>
</evidence>
<evidence type="ECO:0000256" key="6">
    <source>
        <dbReference type="ARBA" id="ARBA00022538"/>
    </source>
</evidence>
<feature type="binding site" evidence="13">
    <location>
        <position position="114"/>
    </location>
    <ligand>
        <name>K(+)</name>
        <dbReference type="ChEBI" id="CHEBI:29103"/>
    </ligand>
</feature>
<evidence type="ECO:0000256" key="10">
    <source>
        <dbReference type="ARBA" id="ARBA00023065"/>
    </source>
</evidence>
<keyword evidence="4 12" id="KW-1003">Cell membrane</keyword>
<feature type="transmembrane region" description="Helical" evidence="14">
    <location>
        <begin position="186"/>
        <end position="210"/>
    </location>
</feature>
<dbReference type="GO" id="GO:0046872">
    <property type="term" value="F:metal ion binding"/>
    <property type="evidence" value="ECO:0007669"/>
    <property type="project" value="UniProtKB-KW"/>
</dbReference>
<evidence type="ECO:0000256" key="3">
    <source>
        <dbReference type="ARBA" id="ARBA00022448"/>
    </source>
</evidence>
<comment type="caution">
    <text evidence="15">The sequence shown here is derived from an EMBL/GenBank/DDBJ whole genome shotgun (WGS) entry which is preliminary data.</text>
</comment>
<evidence type="ECO:0000256" key="11">
    <source>
        <dbReference type="ARBA" id="ARBA00023136"/>
    </source>
</evidence>
<reference evidence="15 16" key="1">
    <citation type="submission" date="2018-05" db="EMBL/GenBank/DDBJ databases">
        <title>Abyssibacter profundi OUC007T gen. nov., sp. nov, a marine bacterium isolated from seawater of the Mariana Trench.</title>
        <authorList>
            <person name="Zhou S."/>
        </authorList>
    </citation>
    <scope>NUCLEOTIDE SEQUENCE [LARGE SCALE GENOMIC DNA]</scope>
    <source>
        <strain evidence="15 16">OUC007</strain>
    </source>
</reference>
<evidence type="ECO:0000256" key="13">
    <source>
        <dbReference type="PIRSR" id="PIRSR006247-1"/>
    </source>
</evidence>
<dbReference type="Pfam" id="PF02386">
    <property type="entry name" value="TrkH"/>
    <property type="match status" value="1"/>
</dbReference>
<keyword evidence="11 12" id="KW-0472">Membrane</keyword>
<keyword evidence="9 14" id="KW-1133">Transmembrane helix</keyword>
<evidence type="ECO:0000256" key="1">
    <source>
        <dbReference type="ARBA" id="ARBA00004429"/>
    </source>
</evidence>
<dbReference type="RefSeq" id="WP_109721034.1">
    <property type="nucleotide sequence ID" value="NZ_QEQK01000012.1"/>
</dbReference>
<dbReference type="InterPro" id="IPR004772">
    <property type="entry name" value="TrkH"/>
</dbReference>
<feature type="transmembrane region" description="Helical" evidence="14">
    <location>
        <begin position="399"/>
        <end position="420"/>
    </location>
</feature>
<feature type="transmembrane region" description="Helical" evidence="14">
    <location>
        <begin position="278"/>
        <end position="296"/>
    </location>
</feature>
<feature type="binding site" evidence="13">
    <location>
        <position position="320"/>
    </location>
    <ligand>
        <name>K(+)</name>
        <dbReference type="ChEBI" id="CHEBI:29103"/>
    </ligand>
</feature>
<feature type="transmembrane region" description="Helical" evidence="14">
    <location>
        <begin position="138"/>
        <end position="165"/>
    </location>
</feature>
<keyword evidence="13" id="KW-0479">Metal-binding</keyword>
<keyword evidence="3 12" id="KW-0813">Transport</keyword>
<protein>
    <recommendedName>
        <fullName evidence="12">Trk system potassium uptake protein</fullName>
    </recommendedName>
</protein>
<dbReference type="OrthoDB" id="9810952at2"/>
<gene>
    <name evidence="15" type="ORF">DEH80_13480</name>
</gene>
<feature type="binding site" evidence="13">
    <location>
        <position position="437"/>
    </location>
    <ligand>
        <name>K(+)</name>
        <dbReference type="ChEBI" id="CHEBI:29103"/>
    </ligand>
</feature>
<feature type="binding site" evidence="13">
    <location>
        <position position="113"/>
    </location>
    <ligand>
        <name>K(+)</name>
        <dbReference type="ChEBI" id="CHEBI:29103"/>
    </ligand>
</feature>
<feature type="binding site" evidence="13">
    <location>
        <position position="223"/>
    </location>
    <ligand>
        <name>K(+)</name>
        <dbReference type="ChEBI" id="CHEBI:29103"/>
    </ligand>
</feature>
<evidence type="ECO:0000313" key="15">
    <source>
        <dbReference type="EMBL" id="PWN55230.1"/>
    </source>
</evidence>
<dbReference type="Proteomes" id="UP000251800">
    <property type="component" value="Unassembled WGS sequence"/>
</dbReference>
<keyword evidence="5 12" id="KW-0997">Cell inner membrane</keyword>
<evidence type="ECO:0000256" key="8">
    <source>
        <dbReference type="ARBA" id="ARBA00022958"/>
    </source>
</evidence>
<evidence type="ECO:0000256" key="7">
    <source>
        <dbReference type="ARBA" id="ARBA00022692"/>
    </source>
</evidence>
<comment type="subcellular location">
    <subcellularLocation>
        <location evidence="1 12">Cell inner membrane</location>
        <topology evidence="1 12">Multi-pass membrane protein</topology>
    </subcellularLocation>
</comment>
<dbReference type="GO" id="GO:0005886">
    <property type="term" value="C:plasma membrane"/>
    <property type="evidence" value="ECO:0007669"/>
    <property type="project" value="UniProtKB-SubCell"/>
</dbReference>
<name>A0A383XRH6_9GAMM</name>
<dbReference type="InterPro" id="IPR003445">
    <property type="entry name" value="Cat_transpt"/>
</dbReference>
<dbReference type="PANTHER" id="PTHR32024:SF2">
    <property type="entry name" value="TRK SYSTEM POTASSIUM UPTAKE PROTEIN TRKG-RELATED"/>
    <property type="match status" value="1"/>
</dbReference>
<feature type="transmembrane region" description="Helical" evidence="14">
    <location>
        <begin position="458"/>
        <end position="483"/>
    </location>
</feature>
<comment type="function">
    <text evidence="12">Low-affinity potassium transport system. Interacts with Trk system potassium uptake protein TrkA.</text>
</comment>
<dbReference type="PANTHER" id="PTHR32024">
    <property type="entry name" value="TRK SYSTEM POTASSIUM UPTAKE PROTEIN TRKG-RELATED"/>
    <property type="match status" value="1"/>
</dbReference>
<dbReference type="AlphaFoldDB" id="A0A383XRH6"/>
<keyword evidence="10 12" id="KW-0406">Ion transport</keyword>
<evidence type="ECO:0000256" key="12">
    <source>
        <dbReference type="PIRNR" id="PIRNR006247"/>
    </source>
</evidence>
<evidence type="ECO:0000256" key="14">
    <source>
        <dbReference type="SAM" id="Phobius"/>
    </source>
</evidence>
<proteinExistence type="inferred from homology"/>
<feature type="transmembrane region" description="Helical" evidence="14">
    <location>
        <begin position="234"/>
        <end position="257"/>
    </location>
</feature>
<evidence type="ECO:0000256" key="5">
    <source>
        <dbReference type="ARBA" id="ARBA00022519"/>
    </source>
</evidence>
<accession>A0A383XRH6</accession>
<keyword evidence="16" id="KW-1185">Reference proteome</keyword>
<comment type="similarity">
    <text evidence="2 12">Belongs to the TrkH potassium transport family.</text>
</comment>
<keyword evidence="7 14" id="KW-0812">Transmembrane</keyword>
<keyword evidence="8 12" id="KW-0630">Potassium</keyword>
<feature type="binding site" evidence="13">
    <location>
        <position position="321"/>
    </location>
    <ligand>
        <name>K(+)</name>
        <dbReference type="ChEBI" id="CHEBI:29103"/>
    </ligand>
</feature>
<organism evidence="15 16">
    <name type="scientific">Abyssibacter profundi</name>
    <dbReference type="NCBI Taxonomy" id="2182787"/>
    <lineage>
        <taxon>Bacteria</taxon>
        <taxon>Pseudomonadati</taxon>
        <taxon>Pseudomonadota</taxon>
        <taxon>Gammaproteobacteria</taxon>
        <taxon>Chromatiales</taxon>
        <taxon>Oceanococcaceae</taxon>
        <taxon>Abyssibacter</taxon>
    </lineage>
</organism>
<evidence type="ECO:0000256" key="4">
    <source>
        <dbReference type="ARBA" id="ARBA00022475"/>
    </source>
</evidence>
<dbReference type="NCBIfam" id="TIGR00933">
    <property type="entry name" value="2a38"/>
    <property type="match status" value="1"/>
</dbReference>
<feature type="transmembrane region" description="Helical" evidence="14">
    <location>
        <begin position="12"/>
        <end position="33"/>
    </location>
</feature>
<feature type="transmembrane region" description="Helical" evidence="14">
    <location>
        <begin position="39"/>
        <end position="59"/>
    </location>
</feature>
<keyword evidence="6 12" id="KW-0633">Potassium transport</keyword>
<feature type="transmembrane region" description="Helical" evidence="14">
    <location>
        <begin position="71"/>
        <end position="92"/>
    </location>
</feature>
<feature type="transmembrane region" description="Helical" evidence="14">
    <location>
        <begin position="337"/>
        <end position="359"/>
    </location>
</feature>
<dbReference type="GO" id="GO:0015379">
    <property type="term" value="F:potassium:chloride symporter activity"/>
    <property type="evidence" value="ECO:0007669"/>
    <property type="project" value="InterPro"/>
</dbReference>
<sequence>MLNDFSPVQRIVGQLLMMFSISMLPPAAVGLYFGDGGVAAFVAAFFITLITGAAVWYPARDRRRELKIRDGMLVVVLFWVVLSLFGAIPLYLFERPFLSVTDAVFESVSGLTTTGATILVGIDSLPHSVLWYRQQLHFLGGMGIIVLAVAILPLLGVGGMQLYRAETPGPMKDAKLTPRITETAKTLWLIYLGLTVVCAVAFWLAGMTWFDAISHSMSTVATGGFSTHDQSIGYYNSALIESIAVVFMILGSLNFGLHYLAWRSASVKGYVKDTETRIFFLAMLTVTLVGTAYLYLEGTYARLPESFMASLFQVVSIGTTTGFTTAEYTLWPSFLPMLLLLGSFVGGCAGGTTGGMKVIRFSLIVRQGRREIMQLLHPSAELPIKVGAKRVPDRVINAVWGFFAAYVLIFVAMLLALMGFGLDEVTAWSAVAACLNNLGPGLGEVASNMASLGDPEKWILVLAMFFGRLEIFTLLAIFTPAFWRR</sequence>
<dbReference type="PIRSF" id="PIRSF006247">
    <property type="entry name" value="TrkH"/>
    <property type="match status" value="1"/>
</dbReference>
<evidence type="ECO:0000256" key="2">
    <source>
        <dbReference type="ARBA" id="ARBA00009137"/>
    </source>
</evidence>
<feature type="binding site" evidence="13">
    <location>
        <position position="438"/>
    </location>
    <ligand>
        <name>K(+)</name>
        <dbReference type="ChEBI" id="CHEBI:29103"/>
    </ligand>
</feature>
<dbReference type="EMBL" id="QEQK01000012">
    <property type="protein sequence ID" value="PWN55230.1"/>
    <property type="molecule type" value="Genomic_DNA"/>
</dbReference>
<evidence type="ECO:0000313" key="16">
    <source>
        <dbReference type="Proteomes" id="UP000251800"/>
    </source>
</evidence>